<dbReference type="AlphaFoldDB" id="A0A816CCA5"/>
<proteinExistence type="predicted"/>
<evidence type="ECO:0000313" key="2">
    <source>
        <dbReference type="EMBL" id="CAF4511994.1"/>
    </source>
</evidence>
<evidence type="ECO:0000313" key="1">
    <source>
        <dbReference type="EMBL" id="CAF1621336.1"/>
    </source>
</evidence>
<dbReference type="Proteomes" id="UP000663829">
    <property type="component" value="Unassembled WGS sequence"/>
</dbReference>
<reference evidence="1" key="1">
    <citation type="submission" date="2021-02" db="EMBL/GenBank/DDBJ databases">
        <authorList>
            <person name="Nowell W R."/>
        </authorList>
    </citation>
    <scope>NUCLEOTIDE SEQUENCE</scope>
</reference>
<comment type="caution">
    <text evidence="1">The sequence shown here is derived from an EMBL/GenBank/DDBJ whole genome shotgun (WGS) entry which is preliminary data.</text>
</comment>
<dbReference type="EMBL" id="CAJNOQ010040829">
    <property type="protein sequence ID" value="CAF1621336.1"/>
    <property type="molecule type" value="Genomic_DNA"/>
</dbReference>
<name>A0A816CCA5_9BILA</name>
<dbReference type="EMBL" id="CAJOBC010108049">
    <property type="protein sequence ID" value="CAF4511994.1"/>
    <property type="molecule type" value="Genomic_DNA"/>
</dbReference>
<protein>
    <submittedName>
        <fullName evidence="1">Uncharacterized protein</fullName>
    </submittedName>
</protein>
<sequence>MTLLCDHHVYSSPNARRCVIACCETPRERAHEPTHLSPPQVQRLISDLILELSRVKHAPLLAEDDPVCSDDDYIAWTGWNVDQLRNGYVLDLLGPFYGKDNDASISK</sequence>
<dbReference type="Proteomes" id="UP000681722">
    <property type="component" value="Unassembled WGS sequence"/>
</dbReference>
<gene>
    <name evidence="1" type="ORF">GPM918_LOCUS43754</name>
    <name evidence="2" type="ORF">SRO942_LOCUS45351</name>
</gene>
<evidence type="ECO:0000313" key="3">
    <source>
        <dbReference type="Proteomes" id="UP000663829"/>
    </source>
</evidence>
<dbReference type="OrthoDB" id="10049726at2759"/>
<accession>A0A816CCA5</accession>
<organism evidence="1 3">
    <name type="scientific">Didymodactylos carnosus</name>
    <dbReference type="NCBI Taxonomy" id="1234261"/>
    <lineage>
        <taxon>Eukaryota</taxon>
        <taxon>Metazoa</taxon>
        <taxon>Spiralia</taxon>
        <taxon>Gnathifera</taxon>
        <taxon>Rotifera</taxon>
        <taxon>Eurotatoria</taxon>
        <taxon>Bdelloidea</taxon>
        <taxon>Philodinida</taxon>
        <taxon>Philodinidae</taxon>
        <taxon>Didymodactylos</taxon>
    </lineage>
</organism>
<feature type="non-terminal residue" evidence="1">
    <location>
        <position position="1"/>
    </location>
</feature>
<keyword evidence="3" id="KW-1185">Reference proteome</keyword>